<gene>
    <name evidence="1" type="ORF">SAMN05443244_1031</name>
</gene>
<name>A0A1H4K6A6_9BACT</name>
<sequence>MRKLITLLCLVNTSAYCGIIHNEAKSTAVVYRVHAGHAAIGADSTVYGSGVTRVGICKLAIAEGSEAILATGNIELFDGVWMRDVLRESVLEAHPFDQVSANAIFRTVEGKVTQRLGVPGVTAWPQTEWTSFLVIFRDKKKNGAFVILKGRGSMVGSTFRFFEKSIETVEESQGALEWGIPLLKAGNTTETAALAAERLKLQSVQDPYSFVEQAIQGAIKFFPRQVGGEVESVGIYGLHAFWHDQGDYCPARGLGR</sequence>
<dbReference type="EMBL" id="FNSD01000001">
    <property type="protein sequence ID" value="SEB54064.1"/>
    <property type="molecule type" value="Genomic_DNA"/>
</dbReference>
<organism evidence="1 2">
    <name type="scientific">Terriglobus roseus</name>
    <dbReference type="NCBI Taxonomy" id="392734"/>
    <lineage>
        <taxon>Bacteria</taxon>
        <taxon>Pseudomonadati</taxon>
        <taxon>Acidobacteriota</taxon>
        <taxon>Terriglobia</taxon>
        <taxon>Terriglobales</taxon>
        <taxon>Acidobacteriaceae</taxon>
        <taxon>Terriglobus</taxon>
    </lineage>
</organism>
<evidence type="ECO:0000313" key="1">
    <source>
        <dbReference type="EMBL" id="SEB54064.1"/>
    </source>
</evidence>
<protein>
    <submittedName>
        <fullName evidence="1">Uncharacterized protein</fullName>
    </submittedName>
</protein>
<evidence type="ECO:0000313" key="2">
    <source>
        <dbReference type="Proteomes" id="UP000182409"/>
    </source>
</evidence>
<dbReference type="RefSeq" id="WP_074652640.1">
    <property type="nucleotide sequence ID" value="NZ_FNSD01000001.1"/>
</dbReference>
<dbReference type="Proteomes" id="UP000182409">
    <property type="component" value="Unassembled WGS sequence"/>
</dbReference>
<dbReference type="AlphaFoldDB" id="A0A1H4K6A6"/>
<accession>A0A1H4K6A6</accession>
<reference evidence="1 2" key="1">
    <citation type="submission" date="2016-10" db="EMBL/GenBank/DDBJ databases">
        <authorList>
            <person name="de Groot N.N."/>
        </authorList>
    </citation>
    <scope>NUCLEOTIDE SEQUENCE [LARGE SCALE GENOMIC DNA]</scope>
    <source>
        <strain evidence="1 2">AB35.6</strain>
    </source>
</reference>
<proteinExistence type="predicted"/>